<dbReference type="Proteomes" id="UP001234297">
    <property type="component" value="Chromosome 8"/>
</dbReference>
<protein>
    <submittedName>
        <fullName evidence="1">Uncharacterized protein</fullName>
    </submittedName>
</protein>
<keyword evidence="2" id="KW-1185">Reference proteome</keyword>
<reference evidence="1 2" key="1">
    <citation type="journal article" date="2022" name="Hortic Res">
        <title>A haplotype resolved chromosomal level avocado genome allows analysis of novel avocado genes.</title>
        <authorList>
            <person name="Nath O."/>
            <person name="Fletcher S.J."/>
            <person name="Hayward A."/>
            <person name="Shaw L.M."/>
            <person name="Masouleh A.K."/>
            <person name="Furtado A."/>
            <person name="Henry R.J."/>
            <person name="Mitter N."/>
        </authorList>
    </citation>
    <scope>NUCLEOTIDE SEQUENCE [LARGE SCALE GENOMIC DNA]</scope>
    <source>
        <strain evidence="2">cv. Hass</strain>
    </source>
</reference>
<proteinExistence type="predicted"/>
<gene>
    <name evidence="1" type="ORF">MRB53_026908</name>
</gene>
<name>A0ACC2LKF4_PERAE</name>
<dbReference type="EMBL" id="CM056816">
    <property type="protein sequence ID" value="KAJ8633572.1"/>
    <property type="molecule type" value="Genomic_DNA"/>
</dbReference>
<comment type="caution">
    <text evidence="1">The sequence shown here is derived from an EMBL/GenBank/DDBJ whole genome shotgun (WGS) entry which is preliminary data.</text>
</comment>
<organism evidence="1 2">
    <name type="scientific">Persea americana</name>
    <name type="common">Avocado</name>
    <dbReference type="NCBI Taxonomy" id="3435"/>
    <lineage>
        <taxon>Eukaryota</taxon>
        <taxon>Viridiplantae</taxon>
        <taxon>Streptophyta</taxon>
        <taxon>Embryophyta</taxon>
        <taxon>Tracheophyta</taxon>
        <taxon>Spermatophyta</taxon>
        <taxon>Magnoliopsida</taxon>
        <taxon>Magnoliidae</taxon>
        <taxon>Laurales</taxon>
        <taxon>Lauraceae</taxon>
        <taxon>Persea</taxon>
    </lineage>
</organism>
<evidence type="ECO:0000313" key="1">
    <source>
        <dbReference type="EMBL" id="KAJ8633572.1"/>
    </source>
</evidence>
<accession>A0ACC2LKF4</accession>
<evidence type="ECO:0000313" key="2">
    <source>
        <dbReference type="Proteomes" id="UP001234297"/>
    </source>
</evidence>
<sequence length="251" mass="28473">MNFIAPTFHFQQGEELCFQTPSSLQQQNQQQQQQAVQDLFGVGPPAAIDYRQPTINFQKAQGRNMGAPITVADDHSNKKRKMMHRDVERQRRHEMATLYSSLRSLLPIEYLKGKRSISDHMNEAANYIKHKQKKIQELTEQRDGLRRVVSPSSIHRCSLKISGSFSLPSVAVRPCLDGVEVVIGKVQLLGGVPLSMVIQVLEGEGLVVISCVFTNLNAQLAYTFQCEADDQREMNLCGLKRKLMDLIRSWY</sequence>